<feature type="non-terminal residue" evidence="1">
    <location>
        <position position="1"/>
    </location>
</feature>
<dbReference type="Proteomes" id="UP001153148">
    <property type="component" value="Unassembled WGS sequence"/>
</dbReference>
<evidence type="ECO:0000313" key="1">
    <source>
        <dbReference type="EMBL" id="CAG2065289.1"/>
    </source>
</evidence>
<evidence type="ECO:0000313" key="2">
    <source>
        <dbReference type="Proteomes" id="UP001153148"/>
    </source>
</evidence>
<proteinExistence type="predicted"/>
<name>A0ABN7PGQ5_TIMPD</name>
<protein>
    <submittedName>
        <fullName evidence="1">Uncharacterized protein</fullName>
    </submittedName>
</protein>
<gene>
    <name evidence="1" type="ORF">TPAB3V08_LOCUS12233</name>
</gene>
<comment type="caution">
    <text evidence="1">The sequence shown here is derived from an EMBL/GenBank/DDBJ whole genome shotgun (WGS) entry which is preliminary data.</text>
</comment>
<organism evidence="1 2">
    <name type="scientific">Timema podura</name>
    <name type="common">Walking stick</name>
    <dbReference type="NCBI Taxonomy" id="61482"/>
    <lineage>
        <taxon>Eukaryota</taxon>
        <taxon>Metazoa</taxon>
        <taxon>Ecdysozoa</taxon>
        <taxon>Arthropoda</taxon>
        <taxon>Hexapoda</taxon>
        <taxon>Insecta</taxon>
        <taxon>Pterygota</taxon>
        <taxon>Neoptera</taxon>
        <taxon>Polyneoptera</taxon>
        <taxon>Phasmatodea</taxon>
        <taxon>Timematodea</taxon>
        <taxon>Timematoidea</taxon>
        <taxon>Timematidae</taxon>
        <taxon>Timema</taxon>
    </lineage>
</organism>
<reference evidence="1" key="1">
    <citation type="submission" date="2021-03" db="EMBL/GenBank/DDBJ databases">
        <authorList>
            <person name="Tran Van P."/>
        </authorList>
    </citation>
    <scope>NUCLEOTIDE SEQUENCE</scope>
</reference>
<dbReference type="EMBL" id="CAJPIN010041641">
    <property type="protein sequence ID" value="CAG2065289.1"/>
    <property type="molecule type" value="Genomic_DNA"/>
</dbReference>
<keyword evidence="2" id="KW-1185">Reference proteome</keyword>
<sequence>DCDKKGAGKGNRSSGGAVADCACSTKGAVFPIPKSLANHFHVRAIYCSMFAVMLQDRSSH</sequence>
<accession>A0ABN7PGQ5</accession>